<feature type="domain" description="Helicase ATP-binding" evidence="18">
    <location>
        <begin position="27"/>
        <end position="195"/>
    </location>
</feature>
<sequence length="718" mass="81046">MTAPQVKQSLKHSFGFNEFRPMQEEIVLAVLEGKDCLVLMPTGGGKSLCYQLPATVLPGVTVVVSPLIALMKDQVEGLVGNGIAAGYMNSSMEEAEMRDVEQAVERGEIKLLYVSPEKIVSSFFQYYLRRINVSLFAIDEAHCISSWGHDFRKEYTQLGQLKEYFPNVPIIALTATADKLTRRDIVHQLGLKQPNIFISSFDRPNLQLTVLPGRKRIPKIIDFVKKRMHQSGIIYCLSRKQTETVANALQKEGICAGYYHAGMNSVERTKTQDDFVHGRLPIMCATIAFGMGIDKSNVRYVIHHNLPKNLEGYYQEIGRAGRDGLPSETLLFYSLADVILLKKFAKDSGQPSLQLAKLERMQQYADALICRRRILLSYFGEQVETNCNNCDVCHNPPSLFDGTDIAQKALSAIYRMKEQAPVNMIIDVLRGSTRRDITLRGYDTIKTYGAGKDIPLPDWEQYMLQLLNMGLFDIAYDQHHAVKLTKLGLAVLKGETSIKLVSLASIEERAQKELAEKNPPSKRQEAGEELFSRLRELRMEIARKNNIPPYIVFTDATLDEMAATMPATKDQMKKITGVGDKKYSRYGKQFIQAITDFIKEMDKRGAKVSGSTQDVTFAYYNQGMPVAQIARERNLSPQTIYGHLADLYEKGYTIDINQFLSKSDLQTIISSLESKGLPVKIKTLYERLNGLYEYDKLKLAIAHYTVLQQKKGVIIYNT</sequence>
<evidence type="ECO:0000256" key="9">
    <source>
        <dbReference type="ARBA" id="ARBA00022833"/>
    </source>
</evidence>
<evidence type="ECO:0000259" key="19">
    <source>
        <dbReference type="PROSITE" id="PS51194"/>
    </source>
</evidence>
<dbReference type="InterPro" id="IPR010997">
    <property type="entry name" value="HRDC-like_sf"/>
</dbReference>
<keyword evidence="7" id="KW-0378">Hydrolase</keyword>
<dbReference type="GO" id="GO:0006310">
    <property type="term" value="P:DNA recombination"/>
    <property type="evidence" value="ECO:0007669"/>
    <property type="project" value="UniProtKB-UniRule"/>
</dbReference>
<dbReference type="SMART" id="SM00487">
    <property type="entry name" value="DEXDc"/>
    <property type="match status" value="1"/>
</dbReference>
<keyword evidence="13" id="KW-0234">DNA repair</keyword>
<comment type="cofactor">
    <cofactor evidence="1">
        <name>Mg(2+)</name>
        <dbReference type="ChEBI" id="CHEBI:18420"/>
    </cofactor>
</comment>
<evidence type="ECO:0000256" key="4">
    <source>
        <dbReference type="ARBA" id="ARBA00022723"/>
    </source>
</evidence>
<evidence type="ECO:0000256" key="10">
    <source>
        <dbReference type="ARBA" id="ARBA00022840"/>
    </source>
</evidence>
<dbReference type="Gene3D" id="1.10.10.10">
    <property type="entry name" value="Winged helix-like DNA-binding domain superfamily/Winged helix DNA-binding domain"/>
    <property type="match status" value="1"/>
</dbReference>
<dbReference type="GO" id="GO:0046872">
    <property type="term" value="F:metal ion binding"/>
    <property type="evidence" value="ECO:0007669"/>
    <property type="project" value="UniProtKB-KW"/>
</dbReference>
<dbReference type="PANTHER" id="PTHR13710">
    <property type="entry name" value="DNA HELICASE RECQ FAMILY MEMBER"/>
    <property type="match status" value="1"/>
</dbReference>
<dbReference type="InterPro" id="IPR004589">
    <property type="entry name" value="DNA_helicase_ATP-dep_RecQ"/>
</dbReference>
<dbReference type="InterPro" id="IPR036390">
    <property type="entry name" value="WH_DNA-bd_sf"/>
</dbReference>
<dbReference type="GO" id="GO:0003677">
    <property type="term" value="F:DNA binding"/>
    <property type="evidence" value="ECO:0007669"/>
    <property type="project" value="UniProtKB-KW"/>
</dbReference>
<dbReference type="SUPFAM" id="SSF47819">
    <property type="entry name" value="HRDC-like"/>
    <property type="match status" value="1"/>
</dbReference>
<dbReference type="Pfam" id="PF00270">
    <property type="entry name" value="DEAD"/>
    <property type="match status" value="1"/>
</dbReference>
<dbReference type="Pfam" id="PF00570">
    <property type="entry name" value="HRDC"/>
    <property type="match status" value="1"/>
</dbReference>
<keyword evidence="10" id="KW-0067">ATP-binding</keyword>
<dbReference type="InterPro" id="IPR032284">
    <property type="entry name" value="RecQ_Zn-bd"/>
</dbReference>
<dbReference type="InterPro" id="IPR018982">
    <property type="entry name" value="RQC_domain"/>
</dbReference>
<dbReference type="InterPro" id="IPR011545">
    <property type="entry name" value="DEAD/DEAH_box_helicase_dom"/>
</dbReference>
<dbReference type="GO" id="GO:0006260">
    <property type="term" value="P:DNA replication"/>
    <property type="evidence" value="ECO:0007669"/>
    <property type="project" value="InterPro"/>
</dbReference>
<dbReference type="SUPFAM" id="SSF46785">
    <property type="entry name" value="Winged helix' DNA-binding domain"/>
    <property type="match status" value="1"/>
</dbReference>
<dbReference type="InterPro" id="IPR029491">
    <property type="entry name" value="Helicase_HTH"/>
</dbReference>
<keyword evidence="14" id="KW-0413">Isomerase</keyword>
<dbReference type="GO" id="GO:0009378">
    <property type="term" value="F:four-way junction helicase activity"/>
    <property type="evidence" value="ECO:0007669"/>
    <property type="project" value="TreeGrafter"/>
</dbReference>
<evidence type="ECO:0000256" key="5">
    <source>
        <dbReference type="ARBA" id="ARBA00022741"/>
    </source>
</evidence>
<dbReference type="FunFam" id="1.10.150.80:FF:000002">
    <property type="entry name" value="ATP-dependent DNA helicase RecQ"/>
    <property type="match status" value="1"/>
</dbReference>
<dbReference type="InterPro" id="IPR044876">
    <property type="entry name" value="HRDC_dom_sf"/>
</dbReference>
<keyword evidence="6" id="KW-0227">DNA damage</keyword>
<dbReference type="Pfam" id="PF14493">
    <property type="entry name" value="HTH_40"/>
    <property type="match status" value="1"/>
</dbReference>
<dbReference type="EMBL" id="PFCB01000015">
    <property type="protein sequence ID" value="PIR74618.1"/>
    <property type="molecule type" value="Genomic_DNA"/>
</dbReference>
<dbReference type="SMART" id="SM00956">
    <property type="entry name" value="RQC"/>
    <property type="match status" value="1"/>
</dbReference>
<dbReference type="Proteomes" id="UP000230154">
    <property type="component" value="Unassembled WGS sequence"/>
</dbReference>
<dbReference type="CDD" id="cd17920">
    <property type="entry name" value="DEXHc_RecQ"/>
    <property type="match status" value="1"/>
</dbReference>
<comment type="similarity">
    <text evidence="3">Belongs to the helicase family. RecQ subfamily.</text>
</comment>
<dbReference type="InterPro" id="IPR001650">
    <property type="entry name" value="Helicase_C-like"/>
</dbReference>
<dbReference type="InterPro" id="IPR036388">
    <property type="entry name" value="WH-like_DNA-bd_sf"/>
</dbReference>
<dbReference type="GO" id="GO:0006281">
    <property type="term" value="P:DNA repair"/>
    <property type="evidence" value="ECO:0007669"/>
    <property type="project" value="UniProtKB-KW"/>
</dbReference>
<keyword evidence="12" id="KW-0233">DNA recombination</keyword>
<dbReference type="GO" id="GO:0030894">
    <property type="term" value="C:replisome"/>
    <property type="evidence" value="ECO:0007669"/>
    <property type="project" value="TreeGrafter"/>
</dbReference>
<comment type="cofactor">
    <cofactor evidence="2">
        <name>Zn(2+)</name>
        <dbReference type="ChEBI" id="CHEBI:29105"/>
    </cofactor>
</comment>
<dbReference type="Pfam" id="PF16124">
    <property type="entry name" value="RecQ_Zn_bind"/>
    <property type="match status" value="1"/>
</dbReference>
<feature type="domain" description="HRDC" evidence="17">
    <location>
        <begin position="524"/>
        <end position="604"/>
    </location>
</feature>
<dbReference type="InterPro" id="IPR002121">
    <property type="entry name" value="HRDC_dom"/>
</dbReference>
<dbReference type="GO" id="GO:0009432">
    <property type="term" value="P:SOS response"/>
    <property type="evidence" value="ECO:0007669"/>
    <property type="project" value="UniProtKB-UniRule"/>
</dbReference>
<keyword evidence="4" id="KW-0479">Metal-binding</keyword>
<keyword evidence="8 20" id="KW-0347">Helicase</keyword>
<dbReference type="PROSITE" id="PS51194">
    <property type="entry name" value="HELICASE_CTER"/>
    <property type="match status" value="1"/>
</dbReference>
<evidence type="ECO:0000256" key="15">
    <source>
        <dbReference type="ARBA" id="ARBA00034617"/>
    </source>
</evidence>
<keyword evidence="11" id="KW-0238">DNA-binding</keyword>
<dbReference type="PANTHER" id="PTHR13710:SF105">
    <property type="entry name" value="ATP-DEPENDENT DNA HELICASE Q1"/>
    <property type="match status" value="1"/>
</dbReference>
<evidence type="ECO:0000259" key="17">
    <source>
        <dbReference type="PROSITE" id="PS50967"/>
    </source>
</evidence>
<keyword evidence="5" id="KW-0547">Nucleotide-binding</keyword>
<dbReference type="GO" id="GO:0005524">
    <property type="term" value="F:ATP binding"/>
    <property type="evidence" value="ECO:0007669"/>
    <property type="project" value="UniProtKB-KW"/>
</dbReference>
<dbReference type="Gene3D" id="1.10.150.80">
    <property type="entry name" value="HRDC domain"/>
    <property type="match status" value="1"/>
</dbReference>
<dbReference type="Gene3D" id="3.40.50.300">
    <property type="entry name" value="P-loop containing nucleotide triphosphate hydrolases"/>
    <property type="match status" value="2"/>
</dbReference>
<evidence type="ECO:0000256" key="6">
    <source>
        <dbReference type="ARBA" id="ARBA00022763"/>
    </source>
</evidence>
<dbReference type="GO" id="GO:0043590">
    <property type="term" value="C:bacterial nucleoid"/>
    <property type="evidence" value="ECO:0007669"/>
    <property type="project" value="TreeGrafter"/>
</dbReference>
<dbReference type="Pfam" id="PF09382">
    <property type="entry name" value="RQC"/>
    <property type="match status" value="1"/>
</dbReference>
<dbReference type="GO" id="GO:0016787">
    <property type="term" value="F:hydrolase activity"/>
    <property type="evidence" value="ECO:0007669"/>
    <property type="project" value="UniProtKB-KW"/>
</dbReference>
<dbReference type="InterPro" id="IPR027417">
    <property type="entry name" value="P-loop_NTPase"/>
</dbReference>
<accession>A0A2H0TR48</accession>
<evidence type="ECO:0000256" key="1">
    <source>
        <dbReference type="ARBA" id="ARBA00001946"/>
    </source>
</evidence>
<dbReference type="FunFam" id="3.40.50.300:FF:000156">
    <property type="entry name" value="ATP-dependent DNA helicase recQ"/>
    <property type="match status" value="1"/>
</dbReference>
<evidence type="ECO:0000313" key="20">
    <source>
        <dbReference type="EMBL" id="PIR74618.1"/>
    </source>
</evidence>
<dbReference type="EC" id="5.6.2.4" evidence="16"/>
<reference evidence="21" key="1">
    <citation type="submission" date="2017-09" db="EMBL/GenBank/DDBJ databases">
        <title>Depth-based differentiation of microbial function through sediment-hosted aquifers and enrichment of novel symbionts in the deep terrestrial subsurface.</title>
        <authorList>
            <person name="Probst A.J."/>
            <person name="Ladd B."/>
            <person name="Jarett J.K."/>
            <person name="Geller-Mcgrath D.E."/>
            <person name="Sieber C.M.K."/>
            <person name="Emerson J.B."/>
            <person name="Anantharaman K."/>
            <person name="Thomas B.C."/>
            <person name="Malmstrom R."/>
            <person name="Stieglmeier M."/>
            <person name="Klingl A."/>
            <person name="Woyke T."/>
            <person name="Ryan C.M."/>
            <person name="Banfield J.F."/>
        </authorList>
    </citation>
    <scope>NUCLEOTIDE SEQUENCE [LARGE SCALE GENOMIC DNA]</scope>
</reference>
<evidence type="ECO:0000256" key="11">
    <source>
        <dbReference type="ARBA" id="ARBA00023125"/>
    </source>
</evidence>
<dbReference type="NCBIfam" id="TIGR01389">
    <property type="entry name" value="recQ"/>
    <property type="match status" value="1"/>
</dbReference>
<evidence type="ECO:0000313" key="21">
    <source>
        <dbReference type="Proteomes" id="UP000230154"/>
    </source>
</evidence>
<protein>
    <recommendedName>
        <fullName evidence="16">DNA helicase RecQ</fullName>
        <ecNumber evidence="16">5.6.2.4</ecNumber>
    </recommendedName>
</protein>
<proteinExistence type="inferred from homology"/>
<organism evidence="20 21">
    <name type="scientific">Candidatus Magasanikbacteria bacterium CG10_big_fil_rev_8_21_14_0_10_47_10</name>
    <dbReference type="NCBI Taxonomy" id="1974652"/>
    <lineage>
        <taxon>Bacteria</taxon>
        <taxon>Candidatus Magasanikiibacteriota</taxon>
    </lineage>
</organism>
<dbReference type="NCBIfam" id="TIGR00614">
    <property type="entry name" value="recQ_fam"/>
    <property type="match status" value="1"/>
</dbReference>
<dbReference type="SUPFAM" id="SSF52540">
    <property type="entry name" value="P-loop containing nucleoside triphosphate hydrolases"/>
    <property type="match status" value="1"/>
</dbReference>
<dbReference type="FunFam" id="3.40.50.300:FF:000296">
    <property type="entry name" value="ATP-dependent DNA helicase RecQ"/>
    <property type="match status" value="1"/>
</dbReference>
<evidence type="ECO:0000256" key="2">
    <source>
        <dbReference type="ARBA" id="ARBA00001947"/>
    </source>
</evidence>
<dbReference type="GO" id="GO:0043138">
    <property type="term" value="F:3'-5' DNA helicase activity"/>
    <property type="evidence" value="ECO:0007669"/>
    <property type="project" value="UniProtKB-EC"/>
</dbReference>
<dbReference type="AlphaFoldDB" id="A0A2H0TR48"/>
<keyword evidence="9" id="KW-0862">Zinc</keyword>
<gene>
    <name evidence="20" type="primary">recQ</name>
    <name evidence="20" type="ORF">COU35_01570</name>
</gene>
<dbReference type="InterPro" id="IPR014001">
    <property type="entry name" value="Helicase_ATP-bd"/>
</dbReference>
<evidence type="ECO:0000256" key="13">
    <source>
        <dbReference type="ARBA" id="ARBA00023204"/>
    </source>
</evidence>
<evidence type="ECO:0000256" key="7">
    <source>
        <dbReference type="ARBA" id="ARBA00022801"/>
    </source>
</evidence>
<name>A0A2H0TR48_9BACT</name>
<evidence type="ECO:0000256" key="3">
    <source>
        <dbReference type="ARBA" id="ARBA00005446"/>
    </source>
</evidence>
<evidence type="ECO:0000256" key="14">
    <source>
        <dbReference type="ARBA" id="ARBA00023235"/>
    </source>
</evidence>
<comment type="caution">
    <text evidence="20">The sequence shown here is derived from an EMBL/GenBank/DDBJ whole genome shotgun (WGS) entry which is preliminary data.</text>
</comment>
<dbReference type="GO" id="GO:0005737">
    <property type="term" value="C:cytoplasm"/>
    <property type="evidence" value="ECO:0007669"/>
    <property type="project" value="TreeGrafter"/>
</dbReference>
<dbReference type="SMART" id="SM00341">
    <property type="entry name" value="HRDC"/>
    <property type="match status" value="1"/>
</dbReference>
<dbReference type="SMART" id="SM00490">
    <property type="entry name" value="HELICc"/>
    <property type="match status" value="1"/>
</dbReference>
<evidence type="ECO:0000259" key="18">
    <source>
        <dbReference type="PROSITE" id="PS51192"/>
    </source>
</evidence>
<evidence type="ECO:0000256" key="16">
    <source>
        <dbReference type="NCBIfam" id="TIGR01389"/>
    </source>
</evidence>
<dbReference type="CDD" id="cd18794">
    <property type="entry name" value="SF2_C_RecQ"/>
    <property type="match status" value="1"/>
</dbReference>
<dbReference type="InterPro" id="IPR006293">
    <property type="entry name" value="DNA_helicase_ATP-dep_RecQ_bac"/>
</dbReference>
<dbReference type="Pfam" id="PF00271">
    <property type="entry name" value="Helicase_C"/>
    <property type="match status" value="1"/>
</dbReference>
<dbReference type="PROSITE" id="PS51192">
    <property type="entry name" value="HELICASE_ATP_BIND_1"/>
    <property type="match status" value="1"/>
</dbReference>
<dbReference type="PROSITE" id="PS50967">
    <property type="entry name" value="HRDC"/>
    <property type="match status" value="1"/>
</dbReference>
<comment type="catalytic activity">
    <reaction evidence="15">
        <text>Couples ATP hydrolysis with the unwinding of duplex DNA by translocating in the 3'-5' direction.</text>
        <dbReference type="EC" id="5.6.2.4"/>
    </reaction>
</comment>
<evidence type="ECO:0000256" key="8">
    <source>
        <dbReference type="ARBA" id="ARBA00022806"/>
    </source>
</evidence>
<evidence type="ECO:0000256" key="12">
    <source>
        <dbReference type="ARBA" id="ARBA00023172"/>
    </source>
</evidence>
<feature type="domain" description="Helicase C-terminal" evidence="19">
    <location>
        <begin position="216"/>
        <end position="369"/>
    </location>
</feature>